<gene>
    <name evidence="2" type="ORF">FSB_LOCUS34765</name>
</gene>
<sequence length="230" mass="26395">MNQRVEHLEHTVTSLVTSQQQNLKQITELFIKLNTLSPIKKKGKLLMLRYENGKHKAETAMTHGTQHSNVPKMVKLDFTRFDGREDPTSWLCCTEQFFLVHDIPLEEQVALASFHLEGDAQLWFQLAKPEMGAISRNDFKEGLHSRYGPTQLADYFRELTKLQQTSTIKDYQTHFEKLLAKVGHLPQGRQVSCFISSLHDSIKADVLINRSTTLTQAIELARLCEAQNLF</sequence>
<organism evidence="2">
    <name type="scientific">Fagus sylvatica</name>
    <name type="common">Beechnut</name>
    <dbReference type="NCBI Taxonomy" id="28930"/>
    <lineage>
        <taxon>Eukaryota</taxon>
        <taxon>Viridiplantae</taxon>
        <taxon>Streptophyta</taxon>
        <taxon>Embryophyta</taxon>
        <taxon>Tracheophyta</taxon>
        <taxon>Spermatophyta</taxon>
        <taxon>Magnoliopsida</taxon>
        <taxon>eudicotyledons</taxon>
        <taxon>Gunneridae</taxon>
        <taxon>Pentapetalae</taxon>
        <taxon>rosids</taxon>
        <taxon>fabids</taxon>
        <taxon>Fagales</taxon>
        <taxon>Fagaceae</taxon>
        <taxon>Fagus</taxon>
    </lineage>
</organism>
<reference evidence="2" key="1">
    <citation type="submission" date="2018-02" db="EMBL/GenBank/DDBJ databases">
        <authorList>
            <person name="Cohen D.B."/>
            <person name="Kent A.D."/>
        </authorList>
    </citation>
    <scope>NUCLEOTIDE SEQUENCE</scope>
</reference>
<proteinExistence type="predicted"/>
<name>A0A2N9H524_FAGSY</name>
<dbReference type="InterPro" id="IPR045358">
    <property type="entry name" value="Ty3_capsid"/>
</dbReference>
<protein>
    <recommendedName>
        <fullName evidence="1">Ty3 transposon capsid-like protein domain-containing protein</fullName>
    </recommendedName>
</protein>
<dbReference type="EMBL" id="OIVN01002846">
    <property type="protein sequence ID" value="SPD06883.1"/>
    <property type="molecule type" value="Genomic_DNA"/>
</dbReference>
<evidence type="ECO:0000259" key="1">
    <source>
        <dbReference type="Pfam" id="PF19259"/>
    </source>
</evidence>
<accession>A0A2N9H524</accession>
<dbReference type="Pfam" id="PF19259">
    <property type="entry name" value="Ty3_capsid"/>
    <property type="match status" value="1"/>
</dbReference>
<evidence type="ECO:0000313" key="2">
    <source>
        <dbReference type="EMBL" id="SPD06883.1"/>
    </source>
</evidence>
<dbReference type="PANTHER" id="PTHR33223">
    <property type="entry name" value="CCHC-TYPE DOMAIN-CONTAINING PROTEIN"/>
    <property type="match status" value="1"/>
</dbReference>
<dbReference type="AlphaFoldDB" id="A0A2N9H524"/>
<feature type="domain" description="Ty3 transposon capsid-like protein" evidence="1">
    <location>
        <begin position="71"/>
        <end position="222"/>
    </location>
</feature>
<dbReference type="PANTHER" id="PTHR33223:SF6">
    <property type="entry name" value="CCHC-TYPE DOMAIN-CONTAINING PROTEIN"/>
    <property type="match status" value="1"/>
</dbReference>